<dbReference type="EMBL" id="LMAZ01000005">
    <property type="protein sequence ID" value="RGP53637.1"/>
    <property type="molecule type" value="Genomic_DNA"/>
</dbReference>
<organism evidence="1 2">
    <name type="scientific">Pseudomonas abyssi</name>
    <dbReference type="NCBI Taxonomy" id="170540"/>
    <lineage>
        <taxon>Bacteria</taxon>
        <taxon>Pseudomonadati</taxon>
        <taxon>Pseudomonadota</taxon>
        <taxon>Gammaproteobacteria</taxon>
        <taxon>Pseudomonadales</taxon>
        <taxon>Pseudomonadaceae</taxon>
        <taxon>Pseudomonas</taxon>
    </lineage>
</organism>
<accession>A0A395R0H4</accession>
<name>A0A395R0H4_9PSED</name>
<dbReference type="AlphaFoldDB" id="A0A395R0H4"/>
<comment type="caution">
    <text evidence="1">The sequence shown here is derived from an EMBL/GenBank/DDBJ whole genome shotgun (WGS) entry which is preliminary data.</text>
</comment>
<dbReference type="OrthoDB" id="6368200at2"/>
<proteinExistence type="predicted"/>
<evidence type="ECO:0000313" key="1">
    <source>
        <dbReference type="EMBL" id="RGP53637.1"/>
    </source>
</evidence>
<reference evidence="1 2" key="1">
    <citation type="journal article" date="2018" name="Syst. Appl. Microbiol.">
        <title>Pseudomonas gallaeciensis sp. nov., isolated from crude-oil-contaminated intertidal sand samples after the Prestige oil spill.</title>
        <authorList>
            <person name="Mulet M."/>
            <person name="Sanchez D."/>
            <person name="Rodriguez A.C."/>
            <person name="Nogales B."/>
            <person name="Bosch R."/>
            <person name="Busquets A."/>
            <person name="Gomila M."/>
            <person name="Lalucat J."/>
            <person name="Garcia-Valdes E."/>
        </authorList>
    </citation>
    <scope>NUCLEOTIDE SEQUENCE [LARGE SCALE GENOMIC DNA]</scope>
    <source>
        <strain evidence="1 2">V113</strain>
    </source>
</reference>
<sequence>MQTRLSSEPAMCREFRNTWVALFKANVQAMSSETPLPASYQQNLEAVRAQMMAAGADPQACSKPNCMIDPLPGGKLDSYCGYRVTATHGEDLYQWVPWDGQ</sequence>
<dbReference type="Proteomes" id="UP000265411">
    <property type="component" value="Unassembled WGS sequence"/>
</dbReference>
<keyword evidence="2" id="KW-1185">Reference proteome</keyword>
<dbReference type="RefSeq" id="WP_118131428.1">
    <property type="nucleotide sequence ID" value="NZ_LMAZ01000005.1"/>
</dbReference>
<gene>
    <name evidence="1" type="ORF">ASB58_14785</name>
</gene>
<evidence type="ECO:0000313" key="2">
    <source>
        <dbReference type="Proteomes" id="UP000265411"/>
    </source>
</evidence>
<protein>
    <submittedName>
        <fullName evidence="1">Uncharacterized protein</fullName>
    </submittedName>
</protein>